<feature type="compositionally biased region" description="Polar residues" evidence="5">
    <location>
        <begin position="417"/>
        <end position="449"/>
    </location>
</feature>
<keyword evidence="9" id="KW-1185">Reference proteome</keyword>
<feature type="chain" id="PRO_5021349864" evidence="7">
    <location>
        <begin position="28"/>
        <end position="668"/>
    </location>
</feature>
<feature type="transmembrane region" description="Helical" evidence="6">
    <location>
        <begin position="608"/>
        <end position="629"/>
    </location>
</feature>
<dbReference type="InterPro" id="IPR003689">
    <property type="entry name" value="ZIP"/>
</dbReference>
<evidence type="ECO:0000256" key="4">
    <source>
        <dbReference type="ARBA" id="ARBA00023136"/>
    </source>
</evidence>
<dbReference type="OrthoDB" id="448280at2759"/>
<name>A0A4Z2DAP5_SCHJA</name>
<comment type="caution">
    <text evidence="8">The sequence shown here is derived from an EMBL/GenBank/DDBJ whole genome shotgun (WGS) entry which is preliminary data.</text>
</comment>
<evidence type="ECO:0000256" key="6">
    <source>
        <dbReference type="SAM" id="Phobius"/>
    </source>
</evidence>
<evidence type="ECO:0000313" key="8">
    <source>
        <dbReference type="EMBL" id="TNN13577.1"/>
    </source>
</evidence>
<evidence type="ECO:0000256" key="5">
    <source>
        <dbReference type="SAM" id="MobiDB-lite"/>
    </source>
</evidence>
<feature type="transmembrane region" description="Helical" evidence="6">
    <location>
        <begin position="60"/>
        <end position="84"/>
    </location>
</feature>
<reference evidence="8 9" key="1">
    <citation type="submission" date="2019-03" db="EMBL/GenBank/DDBJ databases">
        <title>An improved genome assembly of the fluke Schistosoma japonicum.</title>
        <authorList>
            <person name="Hu W."/>
            <person name="Luo F."/>
            <person name="Yin M."/>
            <person name="Mo X."/>
            <person name="Sun C."/>
            <person name="Wu Q."/>
            <person name="Zhu B."/>
            <person name="Xiang M."/>
            <person name="Wang J."/>
            <person name="Wang Y."/>
            <person name="Zhang T."/>
            <person name="Xu B."/>
            <person name="Zheng H."/>
            <person name="Feng Z."/>
        </authorList>
    </citation>
    <scope>NUCLEOTIDE SEQUENCE [LARGE SCALE GENOMIC DNA]</scope>
    <source>
        <strain evidence="8">HuSjv2</strain>
        <tissue evidence="8">Worms</tissue>
    </source>
</reference>
<dbReference type="AlphaFoldDB" id="A0A4Z2DAP5"/>
<keyword evidence="3 6" id="KW-1133">Transmembrane helix</keyword>
<dbReference type="PANTHER" id="PTHR11040:SF140">
    <property type="entry name" value="ZRT (ZRT), IRT- (IRT-) LIKE PROTEIN TRANSPORTER"/>
    <property type="match status" value="1"/>
</dbReference>
<feature type="transmembrane region" description="Helical" evidence="6">
    <location>
        <begin position="576"/>
        <end position="601"/>
    </location>
</feature>
<evidence type="ECO:0000256" key="7">
    <source>
        <dbReference type="SAM" id="SignalP"/>
    </source>
</evidence>
<feature type="transmembrane region" description="Helical" evidence="6">
    <location>
        <begin position="531"/>
        <end position="556"/>
    </location>
</feature>
<protein>
    <submittedName>
        <fullName evidence="8">Zinc transporter ZIP3</fullName>
    </submittedName>
</protein>
<comment type="subcellular location">
    <subcellularLocation>
        <location evidence="1">Membrane</location>
        <topology evidence="1">Multi-pass membrane protein</topology>
    </subcellularLocation>
</comment>
<proteinExistence type="predicted"/>
<feature type="transmembrane region" description="Helical" evidence="6">
    <location>
        <begin position="649"/>
        <end position="665"/>
    </location>
</feature>
<dbReference type="GO" id="GO:0005385">
    <property type="term" value="F:zinc ion transmembrane transporter activity"/>
    <property type="evidence" value="ECO:0007669"/>
    <property type="project" value="TreeGrafter"/>
</dbReference>
<feature type="compositionally biased region" description="Polar residues" evidence="5">
    <location>
        <begin position="164"/>
        <end position="187"/>
    </location>
</feature>
<keyword evidence="7" id="KW-0732">Signal</keyword>
<dbReference type="PANTHER" id="PTHR11040">
    <property type="entry name" value="ZINC/IRON TRANSPORTER"/>
    <property type="match status" value="1"/>
</dbReference>
<sequence length="668" mass="74984">MFQVFWAYKLLLVLLIVFFHSTSLTFGAHSWTSNHPLSITNSSEINSHDTDDTRLNYIKVGLAAAFFFTVLVSCGLPVLLINYLKGRNNSPSTDNSRKFHLGKVQHNKSDHVKVENGDDEDIKFQYCDLNLSPAPERSPLNISSDGPYQDNIASWRRVPFQQQTSVESESLSTTGQSPNPALTSGDQSENRDLLTGQVVHNERNWGNSFRIQDRIRGRNLSDHAIIQSRRDYQKQEKHMISQKVYLSRSTRKETLQVWFSRCNCLAAGVFLSSGFMELYPDTEEAITEAKLQLHIKSEFPFAPFLTLVGFFLVLIIEQIIWTTKSNQWRCCSVKYSNNDQTLHRDSLHSEENDYNFESNRNFYLDNNNYSNHGNNVKNNGFNKITENSKVSLEQSQQSNIRYSSCKRMGSSAKRPSKLSNATNTSELTPVDGSPTSSTHSGNDFLLESSNITGNSTEHVNIEHSQHCPDNAESDENVHNAHQHHSHTHDIRFDTSSFGSVLRIVLLLCAMSVHSVFEGLAVGLQPTTQRTVALFTAILLHKIIIAIGIGVNLATNLNEPSAFVGQSSQSRFLCCHLFMYQSIGTLILACSSPFGVLVGCGLMQQKQSAVLTMSTAVLQGLACGTFFYVVFCELLPVEFKDGVKDRMGKYFFLLLGFILVALYAFLMPE</sequence>
<feature type="transmembrane region" description="Helical" evidence="6">
    <location>
        <begin position="299"/>
        <end position="321"/>
    </location>
</feature>
<dbReference type="EMBL" id="SKCS01000187">
    <property type="protein sequence ID" value="TNN13577.1"/>
    <property type="molecule type" value="Genomic_DNA"/>
</dbReference>
<organism evidence="8 9">
    <name type="scientific">Schistosoma japonicum</name>
    <name type="common">Blood fluke</name>
    <dbReference type="NCBI Taxonomy" id="6182"/>
    <lineage>
        <taxon>Eukaryota</taxon>
        <taxon>Metazoa</taxon>
        <taxon>Spiralia</taxon>
        <taxon>Lophotrochozoa</taxon>
        <taxon>Platyhelminthes</taxon>
        <taxon>Trematoda</taxon>
        <taxon>Digenea</taxon>
        <taxon>Strigeidida</taxon>
        <taxon>Schistosomatoidea</taxon>
        <taxon>Schistosomatidae</taxon>
        <taxon>Schistosoma</taxon>
    </lineage>
</organism>
<gene>
    <name evidence="8" type="ORF">EWB00_002809</name>
</gene>
<keyword evidence="4 6" id="KW-0472">Membrane</keyword>
<dbReference type="GO" id="GO:0005886">
    <property type="term" value="C:plasma membrane"/>
    <property type="evidence" value="ECO:0007669"/>
    <property type="project" value="TreeGrafter"/>
</dbReference>
<evidence type="ECO:0000256" key="1">
    <source>
        <dbReference type="ARBA" id="ARBA00004141"/>
    </source>
</evidence>
<evidence type="ECO:0000256" key="2">
    <source>
        <dbReference type="ARBA" id="ARBA00022692"/>
    </source>
</evidence>
<feature type="signal peptide" evidence="7">
    <location>
        <begin position="1"/>
        <end position="27"/>
    </location>
</feature>
<evidence type="ECO:0000313" key="9">
    <source>
        <dbReference type="Proteomes" id="UP000311919"/>
    </source>
</evidence>
<feature type="compositionally biased region" description="Polar residues" evidence="5">
    <location>
        <begin position="392"/>
        <end position="402"/>
    </location>
</feature>
<feature type="region of interest" description="Disordered" evidence="5">
    <location>
        <begin position="461"/>
        <end position="485"/>
    </location>
</feature>
<evidence type="ECO:0000256" key="3">
    <source>
        <dbReference type="ARBA" id="ARBA00022989"/>
    </source>
</evidence>
<dbReference type="Pfam" id="PF02535">
    <property type="entry name" value="Zip"/>
    <property type="match status" value="1"/>
</dbReference>
<keyword evidence="2 6" id="KW-0812">Transmembrane</keyword>
<accession>A0A4Z2DAP5</accession>
<dbReference type="STRING" id="6182.A0A4Z2DAP5"/>
<feature type="transmembrane region" description="Helical" evidence="6">
    <location>
        <begin position="500"/>
        <end position="519"/>
    </location>
</feature>
<feature type="region of interest" description="Disordered" evidence="5">
    <location>
        <begin position="392"/>
        <end position="449"/>
    </location>
</feature>
<dbReference type="Proteomes" id="UP000311919">
    <property type="component" value="Unassembled WGS sequence"/>
</dbReference>
<feature type="region of interest" description="Disordered" evidence="5">
    <location>
        <begin position="164"/>
        <end position="190"/>
    </location>
</feature>